<keyword evidence="2" id="KW-0963">Cytoplasm</keyword>
<feature type="compositionally biased region" description="Polar residues" evidence="8">
    <location>
        <begin position="1776"/>
        <end position="1786"/>
    </location>
</feature>
<feature type="compositionally biased region" description="Low complexity" evidence="8">
    <location>
        <begin position="420"/>
        <end position="443"/>
    </location>
</feature>
<dbReference type="PANTHER" id="PTHR47969:SF15">
    <property type="entry name" value="CHROMOSOME-ASSOCIATED KINESIN KIF4A-RELATED"/>
    <property type="match status" value="1"/>
</dbReference>
<feature type="coiled-coil region" evidence="7">
    <location>
        <begin position="1707"/>
        <end position="1738"/>
    </location>
</feature>
<feature type="region of interest" description="Disordered" evidence="8">
    <location>
        <begin position="1434"/>
        <end position="1479"/>
    </location>
</feature>
<dbReference type="InterPro" id="IPR027640">
    <property type="entry name" value="Kinesin-like_fam"/>
</dbReference>
<proteinExistence type="inferred from homology"/>
<sequence length="2355" mass="268979">MTDPRTMDRSNGVYICKGLYSPGVLSEKFVNKKEGNFSNDDDYFTSNSDDEVCKVYDKSVTMPVNIDNEHSYEKNKYKEYSKQSTLNMDYNDIENATERSFEDNDFCIKREAKICTNTCKMTTTELGEKIYEDTLCINDIINENVMNERERGENAIKANLWNEYERTKNVMNKKLRGEGEAVARQRIEGEAITPANNEKEMTRYRISESHLNVRDISRIRISSADVNINEMTESECNNNQQGVELERALMCKEKDLFSSEENEKSSINMSESYENSSANNLDINWNKSQIKTCIRIKPLESVENGFESVITQRGSCKILINYGMKGENKKCEFLVDKVFNEGSKQTDIWSNICFSIDSIFCFKNATVFAHGHTGTGKTYTMIGPDVMELIKKRKRKNKHSVRRVNPNELLVNTSSLRLPNNNGTGNSNSNSNNNGNGNSNSNNFLYDRKRSCSQPLFNLPPRVIPLINANFVNYKKVGEASCNAFNFRHCHKPNVECINENNYAKYEYYRTFSEYRNEYKPNAKYFKDDIQLILNSEKKGLIPRACEEIMNRLSRIRALGREEPYYDKNDHDEEEKRTKRNKTNMNNSYGKDKKNVDVFKNVKVYASYMQLYNDRIFDLLNPYTEAQPCLSTLKSKFSSNTTFVSGLLTVEVSNCEELIELLIDGTSNRACRITKTNEMSTRSHSIFKIELRYVNNLKPECLKSGNLLLIDLAGNEKYAASNEKLYTTEVCSINRSLSALSLCINELSKGNKNISYRNSVLTRLLQDSLGGSSKTVFICTISASLKNVRDTLSSLKLVSKAKKIQFENKNTNSYIYEEDIKKLKKELYFLKKFVFFQYITNKYESKKRLKKIKEFYFGNSPSVVGKAIFTGSSEDSEECTFIDDANDECNSICGMSENRKNDNSEREDNTIRSSSCRSIVNCKNDSENLKGDEKLSDRKDRKGEKDSSDEKLLNQSIEETIDMDVLNGKDNTYKGIENIYNDYELTSFNSLLYQWNLNKSSIKKVKDKVLKNVNDKKNLWFHHNGNINKKSIMNFIETHTIEYEIETDDELNNESSAYDKLAACDDSGEGGDYDGGDDNGNNDSENENDIEAYACSDMEETDDVSCYDDEYAKGETAKGELAKEREKNVKGKAGKGKTHTPSSCGKHSEEAKEGNNMYEEGTGGETDECAQKGEDSQEDRRFNYFRVTKRGANKRENCDARIYMKDSKKDENLKNGKGDFYMEDAIYYEKVNNRCDKETNDKKEGDLVFCVPKEDVQNGKNNFEKAINAKRKNQTYNFQTELRSSKDSKMGSLVTRKRMHIIEKYKERKLMRGNKNEGNTAFVCNFHMNINRKKGVSSVFKNRLDESNAKHVVEKKKKKEKFIKAKRKVKRSHNSNNDNCKSDVTECSSLSSGKGIKKGMQYVELRKIHASPHSLEVNNSTTFASLGSVTVSSSTECGKAEKSEQKRMHKEKISVKDSNDTIEPISPNSENSTREKNGKKNFVTTLPDIQHLMDSQSSHSSSSFVTNVGINNMVINKVSIFHNFKEKNNYNEQLYDIKKDYRVCGKGGVNSCDKLQNGSLYSNKVRGEKDERGRSISENCNLKNLSSSKNQNSWNNWNDLKNKTIIGKNNKGKFAYYIEFEKGDNVKESVTGEGNNDRVMSHKEAKSCCSDDCTVDNFDKKNKKKHNLVIEIEDSWLSFEKKLEKKLRENKLKKGVKLENGGNTSSNTDIMSALEENKNKLEVLKNRYEKILTESQKKKGLNCFTYDSAGSDRTRNDNIAFDKGENSGKGNAPRGSLSSYNSDTLSQESMLKLRKSDMGKTNGEVTHFNPNLGVLPTNKVNISNGEELSYANVEDTYKGHIRNGATHRKDNLKELLNESNCEKKNNIYQLKNCENVHSPSLCCKKANLGNPKIDIREGILVNGNRLKVFDGNTLCRTVTDTPACIQKSREDYKLGNEKLNIVAQKRVNIEKCNINKNESVCSENYHTKGRKNDIRKNEADKCANEVNIGIDSGVKEKGVNEYAVLSKDKREDAVEGEDHNCEVFFKGSKTSHANICVCKEVKNGTAEGGGNQKKENSNIEGNKLGYRKSSDHKGEQNFYINSAFATDDLNLNKEHTTKSENFKSRKMHKINFFYLNNNNNEDCSSVLDKMNIMNYNNTNEKYMHHNDKVGYVNGGTAYHGSNINNRNNHMSNQNYHYDWYNYYNYHHNNYYYNGNRYNGNHCKRNHYDDNTSANRKVKYEYCYGKGDTDCANCSIRGNVVSNNLGNSTRFSSPKQSKGKMGNGEIVRSNFIRSENRRFKLSSEHGEGYGIKEDSSTASYETKKGNTTPLDAYFLEHSNDEERNGYSKIHYVIDKSKTSRRPKIMGYHSTKKGAIF</sequence>
<feature type="region of interest" description="Disordered" evidence="8">
    <location>
        <begin position="1117"/>
        <end position="1177"/>
    </location>
</feature>
<dbReference type="VEuPathDB" id="PlasmoDB:PocGH01_03028400"/>
<comment type="subcellular location">
    <subcellularLocation>
        <location evidence="1">Cytoplasm</location>
    </subcellularLocation>
</comment>
<dbReference type="GO" id="GO:0005875">
    <property type="term" value="C:microtubule associated complex"/>
    <property type="evidence" value="ECO:0007669"/>
    <property type="project" value="TreeGrafter"/>
</dbReference>
<evidence type="ECO:0000256" key="4">
    <source>
        <dbReference type="ARBA" id="ARBA00022840"/>
    </source>
</evidence>
<evidence type="ECO:0000256" key="6">
    <source>
        <dbReference type="PROSITE-ProRule" id="PRU00283"/>
    </source>
</evidence>
<evidence type="ECO:0000256" key="3">
    <source>
        <dbReference type="ARBA" id="ARBA00022741"/>
    </source>
</evidence>
<evidence type="ECO:0000256" key="2">
    <source>
        <dbReference type="ARBA" id="ARBA00022490"/>
    </source>
</evidence>
<dbReference type="GO" id="GO:0008017">
    <property type="term" value="F:microtubule binding"/>
    <property type="evidence" value="ECO:0007669"/>
    <property type="project" value="InterPro"/>
</dbReference>
<feature type="region of interest" description="Disordered" evidence="8">
    <location>
        <begin position="2284"/>
        <end position="2303"/>
    </location>
</feature>
<dbReference type="GO" id="GO:0007052">
    <property type="term" value="P:mitotic spindle organization"/>
    <property type="evidence" value="ECO:0007669"/>
    <property type="project" value="TreeGrafter"/>
</dbReference>
<feature type="region of interest" description="Disordered" evidence="8">
    <location>
        <begin position="412"/>
        <end position="444"/>
    </location>
</feature>
<evidence type="ECO:0000313" key="10">
    <source>
        <dbReference type="EMBL" id="SBT75580.1"/>
    </source>
</evidence>
<dbReference type="EMBL" id="LT594507">
    <property type="protein sequence ID" value="SBT75580.1"/>
    <property type="molecule type" value="Genomic_DNA"/>
</dbReference>
<dbReference type="InterPro" id="IPR027417">
    <property type="entry name" value="P-loop_NTPase"/>
</dbReference>
<reference evidence="10 11" key="1">
    <citation type="submission" date="2016-06" db="EMBL/GenBank/DDBJ databases">
        <authorList>
            <consortium name="Pathogen Informatics"/>
        </authorList>
    </citation>
    <scope>NUCLEOTIDE SEQUENCE [LARGE SCALE GENOMIC DNA]</scope>
    <source>
        <strain evidence="10">PowCR01</strain>
    </source>
</reference>
<dbReference type="GO" id="GO:0003777">
    <property type="term" value="F:microtubule motor activity"/>
    <property type="evidence" value="ECO:0007669"/>
    <property type="project" value="InterPro"/>
</dbReference>
<dbReference type="VEuPathDB" id="PlasmoDB:POWCR01_030024100"/>
<feature type="compositionally biased region" description="Basic and acidic residues" evidence="8">
    <location>
        <begin position="929"/>
        <end position="952"/>
    </location>
</feature>
<gene>
    <name evidence="10" type="primary">PowCR01_030024100</name>
    <name evidence="10" type="ORF">POWCR01_030024100</name>
</gene>
<dbReference type="OrthoDB" id="3176171at2759"/>
<evidence type="ECO:0000256" key="7">
    <source>
        <dbReference type="SAM" id="Coils"/>
    </source>
</evidence>
<feature type="compositionally biased region" description="Basic and acidic residues" evidence="8">
    <location>
        <begin position="566"/>
        <end position="577"/>
    </location>
</feature>
<dbReference type="Pfam" id="PF00225">
    <property type="entry name" value="Kinesin"/>
    <property type="match status" value="2"/>
</dbReference>
<feature type="domain" description="Kinesin motor" evidence="9">
    <location>
        <begin position="289"/>
        <end position="804"/>
    </location>
</feature>
<organism evidence="10 11">
    <name type="scientific">Plasmodium ovale</name>
    <name type="common">malaria parasite P. ovale</name>
    <dbReference type="NCBI Taxonomy" id="36330"/>
    <lineage>
        <taxon>Eukaryota</taxon>
        <taxon>Sar</taxon>
        <taxon>Alveolata</taxon>
        <taxon>Apicomplexa</taxon>
        <taxon>Aconoidasida</taxon>
        <taxon>Haemosporida</taxon>
        <taxon>Plasmodiidae</taxon>
        <taxon>Plasmodium</taxon>
        <taxon>Plasmodium (Plasmodium)</taxon>
    </lineage>
</organism>
<feature type="compositionally biased region" description="Basic and acidic residues" evidence="8">
    <location>
        <begin position="2284"/>
        <end position="2294"/>
    </location>
</feature>
<evidence type="ECO:0000259" key="9">
    <source>
        <dbReference type="PROSITE" id="PS50067"/>
    </source>
</evidence>
<feature type="region of interest" description="Disordered" evidence="8">
    <location>
        <begin position="1062"/>
        <end position="1087"/>
    </location>
</feature>
<dbReference type="GO" id="GO:0051231">
    <property type="term" value="P:spindle elongation"/>
    <property type="evidence" value="ECO:0007669"/>
    <property type="project" value="TreeGrafter"/>
</dbReference>
<evidence type="ECO:0000256" key="8">
    <source>
        <dbReference type="SAM" id="MobiDB-lite"/>
    </source>
</evidence>
<keyword evidence="5 7" id="KW-0175">Coiled coil</keyword>
<protein>
    <submittedName>
        <fullName evidence="10">Kinesin-19, putative</fullName>
    </submittedName>
</protein>
<dbReference type="SMART" id="SM00129">
    <property type="entry name" value="KISc"/>
    <property type="match status" value="1"/>
</dbReference>
<evidence type="ECO:0000256" key="5">
    <source>
        <dbReference type="ARBA" id="ARBA00023054"/>
    </source>
</evidence>
<accession>A0A1C3KNE8</accession>
<dbReference type="InterPro" id="IPR036961">
    <property type="entry name" value="Kinesin_motor_dom_sf"/>
</dbReference>
<dbReference type="PRINTS" id="PR00380">
    <property type="entry name" value="KINESINHEAVY"/>
</dbReference>
<keyword evidence="4 6" id="KW-0067">ATP-binding</keyword>
<comment type="similarity">
    <text evidence="6">Belongs to the TRAFAC class myosin-kinesin ATPase superfamily. Kinesin family.</text>
</comment>
<evidence type="ECO:0000256" key="1">
    <source>
        <dbReference type="ARBA" id="ARBA00004496"/>
    </source>
</evidence>
<dbReference type="GO" id="GO:0005737">
    <property type="term" value="C:cytoplasm"/>
    <property type="evidence" value="ECO:0007669"/>
    <property type="project" value="UniProtKB-SubCell"/>
</dbReference>
<dbReference type="GO" id="GO:0007018">
    <property type="term" value="P:microtubule-based movement"/>
    <property type="evidence" value="ECO:0007669"/>
    <property type="project" value="InterPro"/>
</dbReference>
<dbReference type="GO" id="GO:0005524">
    <property type="term" value="F:ATP binding"/>
    <property type="evidence" value="ECO:0007669"/>
    <property type="project" value="UniProtKB-UniRule"/>
</dbReference>
<dbReference type="PANTHER" id="PTHR47969">
    <property type="entry name" value="CHROMOSOME-ASSOCIATED KINESIN KIF4A-RELATED"/>
    <property type="match status" value="1"/>
</dbReference>
<name>A0A1C3KNE8_PLAOA</name>
<feature type="region of interest" description="Disordered" evidence="8">
    <location>
        <begin position="929"/>
        <end position="953"/>
    </location>
</feature>
<feature type="region of interest" description="Disordered" evidence="8">
    <location>
        <begin position="1755"/>
        <end position="1786"/>
    </location>
</feature>
<dbReference type="Proteomes" id="UP000243200">
    <property type="component" value="Chromosome 3"/>
</dbReference>
<dbReference type="Gene3D" id="3.40.850.10">
    <property type="entry name" value="Kinesin motor domain"/>
    <property type="match status" value="2"/>
</dbReference>
<evidence type="ECO:0000313" key="11">
    <source>
        <dbReference type="Proteomes" id="UP000243200"/>
    </source>
</evidence>
<feature type="binding site" evidence="6">
    <location>
        <begin position="371"/>
        <end position="378"/>
    </location>
    <ligand>
        <name>ATP</name>
        <dbReference type="ChEBI" id="CHEBI:30616"/>
    </ligand>
</feature>
<feature type="compositionally biased region" description="Basic and acidic residues" evidence="8">
    <location>
        <begin position="1117"/>
        <end position="1129"/>
    </location>
</feature>
<dbReference type="SUPFAM" id="SSF52540">
    <property type="entry name" value="P-loop containing nucleoside triphosphate hydrolases"/>
    <property type="match status" value="1"/>
</dbReference>
<feature type="compositionally biased region" description="Acidic residues" evidence="8">
    <location>
        <begin position="1066"/>
        <end position="1077"/>
    </location>
</feature>
<feature type="compositionally biased region" description="Basic and acidic residues" evidence="8">
    <location>
        <begin position="1438"/>
        <end position="1459"/>
    </location>
</feature>
<dbReference type="PROSITE" id="PS50067">
    <property type="entry name" value="KINESIN_MOTOR_2"/>
    <property type="match status" value="1"/>
</dbReference>
<feature type="region of interest" description="Disordered" evidence="8">
    <location>
        <begin position="566"/>
        <end position="588"/>
    </location>
</feature>
<feature type="compositionally biased region" description="Basic and acidic residues" evidence="8">
    <location>
        <begin position="1755"/>
        <end position="1766"/>
    </location>
</feature>
<dbReference type="InterPro" id="IPR001752">
    <property type="entry name" value="Kinesin_motor_dom"/>
</dbReference>
<keyword evidence="3 6" id="KW-0547">Nucleotide-binding</keyword>
<keyword evidence="6" id="KW-0505">Motor protein</keyword>